<feature type="transmembrane region" description="Helical" evidence="1">
    <location>
        <begin position="23"/>
        <end position="41"/>
    </location>
</feature>
<sequence length="53" mass="5532">MEPPRDPDQAAARVPSSTAGYEVAAYVVGGLTIALLAYILLRDAIDLFRIGGG</sequence>
<organism evidence="2 3">
    <name type="scientific">Brevundimonas faecalis</name>
    <dbReference type="NCBI Taxonomy" id="947378"/>
    <lineage>
        <taxon>Bacteria</taxon>
        <taxon>Pseudomonadati</taxon>
        <taxon>Pseudomonadota</taxon>
        <taxon>Alphaproteobacteria</taxon>
        <taxon>Caulobacterales</taxon>
        <taxon>Caulobacteraceae</taxon>
        <taxon>Brevundimonas</taxon>
    </lineage>
</organism>
<keyword evidence="1" id="KW-0812">Transmembrane</keyword>
<reference evidence="2 3" key="1">
    <citation type="submission" date="2024-06" db="EMBL/GenBank/DDBJ databases">
        <title>Sorghum-associated microbial communities from plants grown in Nebraska, USA.</title>
        <authorList>
            <person name="Schachtman D."/>
        </authorList>
    </citation>
    <scope>NUCLEOTIDE SEQUENCE [LARGE SCALE GENOMIC DNA]</scope>
    <source>
        <strain evidence="2 3">2814</strain>
    </source>
</reference>
<evidence type="ECO:0000313" key="2">
    <source>
        <dbReference type="EMBL" id="MET4684417.1"/>
    </source>
</evidence>
<keyword evidence="1" id="KW-1133">Transmembrane helix</keyword>
<evidence type="ECO:0000313" key="3">
    <source>
        <dbReference type="Proteomes" id="UP001549313"/>
    </source>
</evidence>
<keyword evidence="1" id="KW-0472">Membrane</keyword>
<name>A0ABV2RER8_9CAUL</name>
<evidence type="ECO:0000256" key="1">
    <source>
        <dbReference type="SAM" id="Phobius"/>
    </source>
</evidence>
<proteinExistence type="predicted"/>
<gene>
    <name evidence="2" type="ORF">ABIE19_002354</name>
</gene>
<accession>A0ABV2RER8</accession>
<dbReference type="EMBL" id="JBEPTF010000003">
    <property type="protein sequence ID" value="MET4684417.1"/>
    <property type="molecule type" value="Genomic_DNA"/>
</dbReference>
<dbReference type="Proteomes" id="UP001549313">
    <property type="component" value="Unassembled WGS sequence"/>
</dbReference>
<dbReference type="RefSeq" id="WP_354089380.1">
    <property type="nucleotide sequence ID" value="NZ_JBEPTF010000003.1"/>
</dbReference>
<protein>
    <submittedName>
        <fullName evidence="2">Uncharacterized protein</fullName>
    </submittedName>
</protein>
<comment type="caution">
    <text evidence="2">The sequence shown here is derived from an EMBL/GenBank/DDBJ whole genome shotgun (WGS) entry which is preliminary data.</text>
</comment>
<keyword evidence="3" id="KW-1185">Reference proteome</keyword>